<evidence type="ECO:0000313" key="2">
    <source>
        <dbReference type="Proteomes" id="UP000276953"/>
    </source>
</evidence>
<proteinExistence type="predicted"/>
<dbReference type="Proteomes" id="UP000276953">
    <property type="component" value="Unassembled WGS sequence"/>
</dbReference>
<name>A0A432DYT7_9FLAO</name>
<accession>A0A432DYT7</accession>
<evidence type="ECO:0000313" key="1">
    <source>
        <dbReference type="EMBL" id="RTZ49377.1"/>
    </source>
</evidence>
<organism evidence="1 2">
    <name type="scientific">Chryseobacterium arthrosphaerae</name>
    <dbReference type="NCBI Taxonomy" id="651561"/>
    <lineage>
        <taxon>Bacteria</taxon>
        <taxon>Pseudomonadati</taxon>
        <taxon>Bacteroidota</taxon>
        <taxon>Flavobacteriia</taxon>
        <taxon>Flavobacteriales</taxon>
        <taxon>Weeksellaceae</taxon>
        <taxon>Chryseobacterium group</taxon>
        <taxon>Chryseobacterium</taxon>
    </lineage>
</organism>
<sequence>MFHPLLQDRTSPTFPPYRNGYLNAVIPAGYTASWTYYNIFNKNFITRPLPRMPPCLILQRQPYLTLTKKANHDIDPAYRAVLRITSINNPNCWYEDDAIVRFIPNPQISLLPPTTDVTHRRIRTGTSV</sequence>
<comment type="caution">
    <text evidence="1">The sequence shown here is derived from an EMBL/GenBank/DDBJ whole genome shotgun (WGS) entry which is preliminary data.</text>
</comment>
<reference evidence="1 2" key="1">
    <citation type="submission" date="2018-12" db="EMBL/GenBank/DDBJ databases">
        <title>Draft Genome Sequence of Chryseobacterium arthrosphaerae strain ED882-96 Isolated from the Blood of a Patient with Liver Cirrhosis in Taiwan.</title>
        <authorList>
            <person name="Lin J.-N."/>
            <person name="Lai C.-H."/>
            <person name="Yang C.-H."/>
            <person name="Huang Y.-H."/>
        </authorList>
    </citation>
    <scope>NUCLEOTIDE SEQUENCE [LARGE SCALE GENOMIC DNA]</scope>
    <source>
        <strain evidence="1 2">ED882-96</strain>
    </source>
</reference>
<protein>
    <submittedName>
        <fullName evidence="1">Uncharacterized protein</fullName>
    </submittedName>
</protein>
<gene>
    <name evidence="1" type="ORF">EJ377_01600</name>
</gene>
<dbReference type="EMBL" id="RYFC01000001">
    <property type="protein sequence ID" value="RTZ49377.1"/>
    <property type="molecule type" value="Genomic_DNA"/>
</dbReference>
<dbReference type="AlphaFoldDB" id="A0A432DYT7"/>